<dbReference type="EMBL" id="DTDR01000069">
    <property type="protein sequence ID" value="HGK63465.1"/>
    <property type="molecule type" value="Genomic_DNA"/>
</dbReference>
<reference evidence="1" key="1">
    <citation type="journal article" date="2020" name="mSystems">
        <title>Genome- and Community-Level Interaction Insights into Carbon Utilization and Element Cycling Functions of Hydrothermarchaeota in Hydrothermal Sediment.</title>
        <authorList>
            <person name="Zhou Z."/>
            <person name="Liu Y."/>
            <person name="Xu W."/>
            <person name="Pan J."/>
            <person name="Luo Z.H."/>
            <person name="Li M."/>
        </authorList>
    </citation>
    <scope>NUCLEOTIDE SEQUENCE [LARGE SCALE GENOMIC DNA]</scope>
    <source>
        <strain evidence="1">SpSt-697</strain>
    </source>
</reference>
<dbReference type="AlphaFoldDB" id="A0A7V4E3S4"/>
<organism evidence="1">
    <name type="scientific">candidate division WOR-3 bacterium</name>
    <dbReference type="NCBI Taxonomy" id="2052148"/>
    <lineage>
        <taxon>Bacteria</taxon>
        <taxon>Bacteria division WOR-3</taxon>
    </lineage>
</organism>
<name>A0A7V4E3S4_UNCW3</name>
<gene>
    <name evidence="1" type="ORF">ENU74_02580</name>
</gene>
<proteinExistence type="predicted"/>
<evidence type="ECO:0000313" key="1">
    <source>
        <dbReference type="EMBL" id="HGK63465.1"/>
    </source>
</evidence>
<sequence length="66" mass="7531">MKKGIIFLLTFLSFSIKKTIKKALRKGQVNITIASVGDIFIHKSVLKEVGFDILFRTNHTLDFGEY</sequence>
<protein>
    <submittedName>
        <fullName evidence="1">Uncharacterized protein</fullName>
    </submittedName>
</protein>
<comment type="caution">
    <text evidence="1">The sequence shown here is derived from an EMBL/GenBank/DDBJ whole genome shotgun (WGS) entry which is preliminary data.</text>
</comment>
<accession>A0A7V4E3S4</accession>